<name>A0ACC3A1J4_9EURO</name>
<organism evidence="1 2">
    <name type="scientific">Neophaeococcomyces mojaviensis</name>
    <dbReference type="NCBI Taxonomy" id="3383035"/>
    <lineage>
        <taxon>Eukaryota</taxon>
        <taxon>Fungi</taxon>
        <taxon>Dikarya</taxon>
        <taxon>Ascomycota</taxon>
        <taxon>Pezizomycotina</taxon>
        <taxon>Eurotiomycetes</taxon>
        <taxon>Chaetothyriomycetidae</taxon>
        <taxon>Chaetothyriales</taxon>
        <taxon>Chaetothyriales incertae sedis</taxon>
        <taxon>Neophaeococcomyces</taxon>
    </lineage>
</organism>
<dbReference type="Proteomes" id="UP001172386">
    <property type="component" value="Unassembled WGS sequence"/>
</dbReference>
<evidence type="ECO:0000313" key="1">
    <source>
        <dbReference type="EMBL" id="KAJ9653886.1"/>
    </source>
</evidence>
<keyword evidence="2" id="KW-1185">Reference proteome</keyword>
<dbReference type="EMBL" id="JAPDRQ010000138">
    <property type="protein sequence ID" value="KAJ9653886.1"/>
    <property type="molecule type" value="Genomic_DNA"/>
</dbReference>
<proteinExistence type="predicted"/>
<gene>
    <name evidence="1" type="ORF">H2198_006995</name>
</gene>
<accession>A0ACC3A1J4</accession>
<reference evidence="1" key="1">
    <citation type="submission" date="2022-10" db="EMBL/GenBank/DDBJ databases">
        <title>Culturing micro-colonial fungi from biological soil crusts in the Mojave desert and describing Neophaeococcomyces mojavensis, and introducing the new genera and species Taxawa tesnikishii.</title>
        <authorList>
            <person name="Kurbessoian T."/>
            <person name="Stajich J.E."/>
        </authorList>
    </citation>
    <scope>NUCLEOTIDE SEQUENCE</scope>
    <source>
        <strain evidence="1">JES_112</strain>
    </source>
</reference>
<comment type="caution">
    <text evidence="1">The sequence shown here is derived from an EMBL/GenBank/DDBJ whole genome shotgun (WGS) entry which is preliminary data.</text>
</comment>
<protein>
    <submittedName>
        <fullName evidence="1">Uncharacterized protein</fullName>
    </submittedName>
</protein>
<sequence length="297" mass="33396">MSLALKFTSLAVRTFSKPIANYIKQQAREHPGFRKTCVSFAQALHRVDMRWRIGLLQDAAVLERQAARDAAKKEAERRKAQIPTVKTEAQAKAEEEAASKEKVAEEKDKSPPKPKIKPLSETKAIETGANFISETFLFSVAAGLIIFESWRSGRKEKSRRDRVAEQLNDLEEENKAARQALIELEREVLRLRAKESGVSTKDLAKTHKILPAEVYELAKEDIDDGKVEKKPQGWLSNITSLFQSEKPDEEAKQALATNSPGPAEKVLAEADKALEEKRRQREAEEAGRNDNVKTPKK</sequence>
<evidence type="ECO:0000313" key="2">
    <source>
        <dbReference type="Proteomes" id="UP001172386"/>
    </source>
</evidence>